<evidence type="ECO:0000313" key="1">
    <source>
        <dbReference type="EMBL" id="QYS95932.1"/>
    </source>
</evidence>
<gene>
    <name evidence="1" type="ORF">H0G86_003199</name>
</gene>
<protein>
    <submittedName>
        <fullName evidence="1">Uncharacterized protein</fullName>
    </submittedName>
</protein>
<evidence type="ECO:0000313" key="2">
    <source>
        <dbReference type="Proteomes" id="UP000826661"/>
    </source>
</evidence>
<dbReference type="AlphaFoldDB" id="A0A8G0L515"/>
<organism evidence="1 2">
    <name type="scientific">Trichoderma simmonsii</name>
    <dbReference type="NCBI Taxonomy" id="1491479"/>
    <lineage>
        <taxon>Eukaryota</taxon>
        <taxon>Fungi</taxon>
        <taxon>Dikarya</taxon>
        <taxon>Ascomycota</taxon>
        <taxon>Pezizomycotina</taxon>
        <taxon>Sordariomycetes</taxon>
        <taxon>Hypocreomycetidae</taxon>
        <taxon>Hypocreales</taxon>
        <taxon>Hypocreaceae</taxon>
        <taxon>Trichoderma</taxon>
    </lineage>
</organism>
<keyword evidence="2" id="KW-1185">Reference proteome</keyword>
<reference evidence="1 2" key="1">
    <citation type="journal article" date="2021" name="BMC Genomics">
        <title>Telomere-to-telomere genome assembly of asparaginase-producing Trichoderma simmonsii.</title>
        <authorList>
            <person name="Chung D."/>
            <person name="Kwon Y.M."/>
            <person name="Yang Y."/>
        </authorList>
    </citation>
    <scope>NUCLEOTIDE SEQUENCE [LARGE SCALE GENOMIC DNA]</scope>
    <source>
        <strain evidence="1 2">GH-Sj1</strain>
    </source>
</reference>
<proteinExistence type="predicted"/>
<dbReference type="EMBL" id="CP075865">
    <property type="protein sequence ID" value="QYS95932.1"/>
    <property type="molecule type" value="Genomic_DNA"/>
</dbReference>
<dbReference type="Proteomes" id="UP000826661">
    <property type="component" value="Chromosome II"/>
</dbReference>
<name>A0A8G0L515_9HYPO</name>
<sequence length="159" mass="18306">MRGGSQFADRCLVSRVPDLQPLRRGRTRASDRAIHWISGTSKVRNPQSDEFSLDTEAVDLDTNELEVMERDRRLTGTLRGQTDNPEAPLGFEFSNGWKVKSTHIHISSYRQINADTAYSWRRDSPKEPNYLYATQQTREGDLGIQNERKCIYQTTSRLD</sequence>
<accession>A0A8G0L515</accession>